<protein>
    <submittedName>
        <fullName evidence="3">Uncharacterized protein</fullName>
    </submittedName>
</protein>
<feature type="non-terminal residue" evidence="3">
    <location>
        <position position="1"/>
    </location>
</feature>
<evidence type="ECO:0000313" key="3">
    <source>
        <dbReference type="EMBL" id="KAF2031352.1"/>
    </source>
</evidence>
<feature type="transmembrane region" description="Helical" evidence="2">
    <location>
        <begin position="36"/>
        <end position="60"/>
    </location>
</feature>
<evidence type="ECO:0000256" key="2">
    <source>
        <dbReference type="SAM" id="Phobius"/>
    </source>
</evidence>
<feature type="region of interest" description="Disordered" evidence="1">
    <location>
        <begin position="69"/>
        <end position="88"/>
    </location>
</feature>
<dbReference type="OrthoDB" id="3664019at2759"/>
<proteinExistence type="predicted"/>
<dbReference type="Proteomes" id="UP000799777">
    <property type="component" value="Unassembled WGS sequence"/>
</dbReference>
<organism evidence="3 4">
    <name type="scientific">Setomelanomma holmii</name>
    <dbReference type="NCBI Taxonomy" id="210430"/>
    <lineage>
        <taxon>Eukaryota</taxon>
        <taxon>Fungi</taxon>
        <taxon>Dikarya</taxon>
        <taxon>Ascomycota</taxon>
        <taxon>Pezizomycotina</taxon>
        <taxon>Dothideomycetes</taxon>
        <taxon>Pleosporomycetidae</taxon>
        <taxon>Pleosporales</taxon>
        <taxon>Pleosporineae</taxon>
        <taxon>Phaeosphaeriaceae</taxon>
        <taxon>Setomelanomma</taxon>
    </lineage>
</organism>
<dbReference type="AlphaFoldDB" id="A0A9P4LP42"/>
<reference evidence="3" key="1">
    <citation type="journal article" date="2020" name="Stud. Mycol.">
        <title>101 Dothideomycetes genomes: a test case for predicting lifestyles and emergence of pathogens.</title>
        <authorList>
            <person name="Haridas S."/>
            <person name="Albert R."/>
            <person name="Binder M."/>
            <person name="Bloem J."/>
            <person name="Labutti K."/>
            <person name="Salamov A."/>
            <person name="Andreopoulos B."/>
            <person name="Baker S."/>
            <person name="Barry K."/>
            <person name="Bills G."/>
            <person name="Bluhm B."/>
            <person name="Cannon C."/>
            <person name="Castanera R."/>
            <person name="Culley D."/>
            <person name="Daum C."/>
            <person name="Ezra D."/>
            <person name="Gonzalez J."/>
            <person name="Henrissat B."/>
            <person name="Kuo A."/>
            <person name="Liang C."/>
            <person name="Lipzen A."/>
            <person name="Lutzoni F."/>
            <person name="Magnuson J."/>
            <person name="Mondo S."/>
            <person name="Nolan M."/>
            <person name="Ohm R."/>
            <person name="Pangilinan J."/>
            <person name="Park H.-J."/>
            <person name="Ramirez L."/>
            <person name="Alfaro M."/>
            <person name="Sun H."/>
            <person name="Tritt A."/>
            <person name="Yoshinaga Y."/>
            <person name="Zwiers L.-H."/>
            <person name="Turgeon B."/>
            <person name="Goodwin S."/>
            <person name="Spatafora J."/>
            <person name="Crous P."/>
            <person name="Grigoriev I."/>
        </authorList>
    </citation>
    <scope>NUCLEOTIDE SEQUENCE</scope>
    <source>
        <strain evidence="3">CBS 110217</strain>
    </source>
</reference>
<evidence type="ECO:0000313" key="4">
    <source>
        <dbReference type="Proteomes" id="UP000799777"/>
    </source>
</evidence>
<feature type="non-terminal residue" evidence="3">
    <location>
        <position position="195"/>
    </location>
</feature>
<keyword evidence="4" id="KW-1185">Reference proteome</keyword>
<keyword evidence="2" id="KW-1133">Transmembrane helix</keyword>
<dbReference type="EMBL" id="ML978181">
    <property type="protein sequence ID" value="KAF2031352.1"/>
    <property type="molecule type" value="Genomic_DNA"/>
</dbReference>
<keyword evidence="2" id="KW-0812">Transmembrane</keyword>
<accession>A0A9P4LP42</accession>
<gene>
    <name evidence="3" type="ORF">EK21DRAFT_30207</name>
</gene>
<name>A0A9P4LP42_9PLEO</name>
<keyword evidence="2" id="KW-0472">Membrane</keyword>
<sequence>PTSAAASAATTSSTTSLAAASQTSTPPANLGLSGGTKIGLAMIPVVVVLVGLYILFLFWYRKRRAGRKSIQGSISPPVPEKDQPSYNSSIASRRRSSKVFHMSAFSAPVHDDRYREAQFLGDKTQLSQATKEGKTQATAVAAPMRSPHMVEADMDSPIDASGPFRLKRGDTIKRCSIGPELARLWPSSPTSAWLK</sequence>
<feature type="region of interest" description="Disordered" evidence="1">
    <location>
        <begin position="1"/>
        <end position="28"/>
    </location>
</feature>
<comment type="caution">
    <text evidence="3">The sequence shown here is derived from an EMBL/GenBank/DDBJ whole genome shotgun (WGS) entry which is preliminary data.</text>
</comment>
<evidence type="ECO:0000256" key="1">
    <source>
        <dbReference type="SAM" id="MobiDB-lite"/>
    </source>
</evidence>